<comment type="caution">
    <text evidence="2">The sequence shown here is derived from an EMBL/GenBank/DDBJ whole genome shotgun (WGS) entry which is preliminary data.</text>
</comment>
<sequence>MELHEWIDENGGIAHRRAADEAGFALRTRRAAVRDGLVERIRHNWLATASAPADLRTAAENSGRLACVSAARRRGWWMPEDIDERIHLRLDPNGASADKAVLAHWTRELAPAPGYGLVESVEDALAHIAVCLTSENARVVWESAIRVEGLSLEALRRVPWPTRAAAACAGAASGLSDSGLETIFVVKLEGWDVGIRQQVVIAGRRVDLLVGDRLVVQIDGYAHHSSSQQRTKDVALDAELVLRGYTVLRFTYAQVIHDWDSVERTMARAIAAGFHRAA</sequence>
<evidence type="ECO:0000313" key="3">
    <source>
        <dbReference type="Proteomes" id="UP001499933"/>
    </source>
</evidence>
<organism evidence="2 3">
    <name type="scientific">Microbacterium deminutum</name>
    <dbReference type="NCBI Taxonomy" id="344164"/>
    <lineage>
        <taxon>Bacteria</taxon>
        <taxon>Bacillati</taxon>
        <taxon>Actinomycetota</taxon>
        <taxon>Actinomycetes</taxon>
        <taxon>Micrococcales</taxon>
        <taxon>Microbacteriaceae</taxon>
        <taxon>Microbacterium</taxon>
    </lineage>
</organism>
<gene>
    <name evidence="2" type="ORF">GCM10009776_03920</name>
</gene>
<dbReference type="RefSeq" id="WP_344090626.1">
    <property type="nucleotide sequence ID" value="NZ_BAAAOG010000001.1"/>
</dbReference>
<dbReference type="InterPro" id="IPR011335">
    <property type="entry name" value="Restrct_endonuc-II-like"/>
</dbReference>
<evidence type="ECO:0000313" key="2">
    <source>
        <dbReference type="EMBL" id="GAA1945230.1"/>
    </source>
</evidence>
<protein>
    <recommendedName>
        <fullName evidence="1">DUF559 domain-containing protein</fullName>
    </recommendedName>
</protein>
<keyword evidence="3" id="KW-1185">Reference proteome</keyword>
<reference evidence="2 3" key="1">
    <citation type="journal article" date="2019" name="Int. J. Syst. Evol. Microbiol.">
        <title>The Global Catalogue of Microorganisms (GCM) 10K type strain sequencing project: providing services to taxonomists for standard genome sequencing and annotation.</title>
        <authorList>
            <consortium name="The Broad Institute Genomics Platform"/>
            <consortium name="The Broad Institute Genome Sequencing Center for Infectious Disease"/>
            <person name="Wu L."/>
            <person name="Ma J."/>
        </authorList>
    </citation>
    <scope>NUCLEOTIDE SEQUENCE [LARGE SCALE GENOMIC DNA]</scope>
    <source>
        <strain evidence="2 3">JCM 14901</strain>
    </source>
</reference>
<dbReference type="SUPFAM" id="SSF52980">
    <property type="entry name" value="Restriction endonuclease-like"/>
    <property type="match status" value="1"/>
</dbReference>
<feature type="domain" description="DUF559" evidence="1">
    <location>
        <begin position="195"/>
        <end position="268"/>
    </location>
</feature>
<dbReference type="InterPro" id="IPR007569">
    <property type="entry name" value="DUF559"/>
</dbReference>
<dbReference type="Proteomes" id="UP001499933">
    <property type="component" value="Unassembled WGS sequence"/>
</dbReference>
<name>A0ABN2Q8I3_9MICO</name>
<dbReference type="Pfam" id="PF04480">
    <property type="entry name" value="DUF559"/>
    <property type="match status" value="1"/>
</dbReference>
<proteinExistence type="predicted"/>
<accession>A0ABN2Q8I3</accession>
<dbReference type="Gene3D" id="3.40.960.10">
    <property type="entry name" value="VSR Endonuclease"/>
    <property type="match status" value="1"/>
</dbReference>
<evidence type="ECO:0000259" key="1">
    <source>
        <dbReference type="Pfam" id="PF04480"/>
    </source>
</evidence>
<dbReference type="EMBL" id="BAAAOG010000001">
    <property type="protein sequence ID" value="GAA1945230.1"/>
    <property type="molecule type" value="Genomic_DNA"/>
</dbReference>